<evidence type="ECO:0000313" key="11">
    <source>
        <dbReference type="EMBL" id="MFC5498431.1"/>
    </source>
</evidence>
<keyword evidence="6" id="KW-0249">Electron transport</keyword>
<keyword evidence="7 8" id="KW-0408">Iron</keyword>
<dbReference type="RefSeq" id="WP_376850484.1">
    <property type="nucleotide sequence ID" value="NZ_JBHSMF010000006.1"/>
</dbReference>
<feature type="chain" id="PRO_5046635376" evidence="9">
    <location>
        <begin position="23"/>
        <end position="214"/>
    </location>
</feature>
<evidence type="ECO:0000256" key="1">
    <source>
        <dbReference type="ARBA" id="ARBA00004418"/>
    </source>
</evidence>
<evidence type="ECO:0000256" key="8">
    <source>
        <dbReference type="PROSITE-ProRule" id="PRU00433"/>
    </source>
</evidence>
<dbReference type="PANTHER" id="PTHR33751:SF9">
    <property type="entry name" value="CYTOCHROME C4"/>
    <property type="match status" value="1"/>
</dbReference>
<dbReference type="InterPro" id="IPR036909">
    <property type="entry name" value="Cyt_c-like_dom_sf"/>
</dbReference>
<gene>
    <name evidence="11" type="ORF">ACFPOE_12875</name>
</gene>
<dbReference type="PROSITE" id="PS51257">
    <property type="entry name" value="PROKAR_LIPOPROTEIN"/>
    <property type="match status" value="1"/>
</dbReference>
<sequence length="214" mass="22464">MKLRPIALALLGAALATGCAHPDRSRDLGNPNVTAVTLAQQVCSNCHGLTGNSVSPNFPNLAGQMPAYLVEQLRGFRSHGRQDPAGFEYMWGLSRSLTDAQIDGLAAYYAGQPATPLPPEGGASRVAAGKAIFHDGLPAQNVPACIACHGENGQGNAGFPRLAGQHADYTAKQLLVFQRTDERPEGAVMKVVAHELTAENIRNVAAYVQALGSP</sequence>
<comment type="caution">
    <text evidence="11">The sequence shown here is derived from an EMBL/GenBank/DDBJ whole genome shotgun (WGS) entry which is preliminary data.</text>
</comment>
<keyword evidence="5" id="KW-0574">Periplasm</keyword>
<evidence type="ECO:0000256" key="4">
    <source>
        <dbReference type="ARBA" id="ARBA00022723"/>
    </source>
</evidence>
<dbReference type="InterPro" id="IPR050597">
    <property type="entry name" value="Cytochrome_c_Oxidase_Subunit"/>
</dbReference>
<keyword evidence="3 8" id="KW-0349">Heme</keyword>
<evidence type="ECO:0000256" key="3">
    <source>
        <dbReference type="ARBA" id="ARBA00022617"/>
    </source>
</evidence>
<protein>
    <submittedName>
        <fullName evidence="11">C-type cytochrome</fullName>
    </submittedName>
</protein>
<keyword evidence="4 8" id="KW-0479">Metal-binding</keyword>
<evidence type="ECO:0000256" key="5">
    <source>
        <dbReference type="ARBA" id="ARBA00022764"/>
    </source>
</evidence>
<dbReference type="InterPro" id="IPR009056">
    <property type="entry name" value="Cyt_c-like_dom"/>
</dbReference>
<organism evidence="11 12">
    <name type="scientific">Caenimonas terrae</name>
    <dbReference type="NCBI Taxonomy" id="696074"/>
    <lineage>
        <taxon>Bacteria</taxon>
        <taxon>Pseudomonadati</taxon>
        <taxon>Pseudomonadota</taxon>
        <taxon>Betaproteobacteria</taxon>
        <taxon>Burkholderiales</taxon>
        <taxon>Comamonadaceae</taxon>
        <taxon>Caenimonas</taxon>
    </lineage>
</organism>
<evidence type="ECO:0000256" key="7">
    <source>
        <dbReference type="ARBA" id="ARBA00023004"/>
    </source>
</evidence>
<evidence type="ECO:0000313" key="12">
    <source>
        <dbReference type="Proteomes" id="UP001596037"/>
    </source>
</evidence>
<name>A0ABW0NEQ2_9BURK</name>
<dbReference type="PROSITE" id="PS51007">
    <property type="entry name" value="CYTC"/>
    <property type="match status" value="2"/>
</dbReference>
<evidence type="ECO:0000256" key="2">
    <source>
        <dbReference type="ARBA" id="ARBA00022448"/>
    </source>
</evidence>
<keyword evidence="12" id="KW-1185">Reference proteome</keyword>
<dbReference type="Gene3D" id="1.10.760.10">
    <property type="entry name" value="Cytochrome c-like domain"/>
    <property type="match status" value="2"/>
</dbReference>
<reference evidence="12" key="1">
    <citation type="journal article" date="2019" name="Int. J. Syst. Evol. Microbiol.">
        <title>The Global Catalogue of Microorganisms (GCM) 10K type strain sequencing project: providing services to taxonomists for standard genome sequencing and annotation.</title>
        <authorList>
            <consortium name="The Broad Institute Genomics Platform"/>
            <consortium name="The Broad Institute Genome Sequencing Center for Infectious Disease"/>
            <person name="Wu L."/>
            <person name="Ma J."/>
        </authorList>
    </citation>
    <scope>NUCLEOTIDE SEQUENCE [LARGE SCALE GENOMIC DNA]</scope>
    <source>
        <strain evidence="12">CCUG 57401</strain>
    </source>
</reference>
<accession>A0ABW0NEQ2</accession>
<keyword evidence="2" id="KW-0813">Transport</keyword>
<dbReference type="EMBL" id="JBHSMF010000006">
    <property type="protein sequence ID" value="MFC5498431.1"/>
    <property type="molecule type" value="Genomic_DNA"/>
</dbReference>
<evidence type="ECO:0000256" key="6">
    <source>
        <dbReference type="ARBA" id="ARBA00022982"/>
    </source>
</evidence>
<feature type="domain" description="Cytochrome c" evidence="10">
    <location>
        <begin position="124"/>
        <end position="212"/>
    </location>
</feature>
<proteinExistence type="predicted"/>
<dbReference type="PIRSF" id="PIRSF000005">
    <property type="entry name" value="Cytochrome_c4"/>
    <property type="match status" value="1"/>
</dbReference>
<dbReference type="PANTHER" id="PTHR33751">
    <property type="entry name" value="CBB3-TYPE CYTOCHROME C OXIDASE SUBUNIT FIXP"/>
    <property type="match status" value="1"/>
</dbReference>
<comment type="subcellular location">
    <subcellularLocation>
        <location evidence="1">Periplasm</location>
    </subcellularLocation>
</comment>
<dbReference type="Pfam" id="PF00034">
    <property type="entry name" value="Cytochrom_C"/>
    <property type="match status" value="2"/>
</dbReference>
<dbReference type="InterPro" id="IPR024167">
    <property type="entry name" value="Cytochrome_c4-like"/>
</dbReference>
<dbReference type="SUPFAM" id="SSF46626">
    <property type="entry name" value="Cytochrome c"/>
    <property type="match status" value="2"/>
</dbReference>
<feature type="signal peptide" evidence="9">
    <location>
        <begin position="1"/>
        <end position="22"/>
    </location>
</feature>
<keyword evidence="9" id="KW-0732">Signal</keyword>
<evidence type="ECO:0000259" key="10">
    <source>
        <dbReference type="PROSITE" id="PS51007"/>
    </source>
</evidence>
<evidence type="ECO:0000256" key="9">
    <source>
        <dbReference type="SAM" id="SignalP"/>
    </source>
</evidence>
<dbReference type="Proteomes" id="UP001596037">
    <property type="component" value="Unassembled WGS sequence"/>
</dbReference>
<feature type="domain" description="Cytochrome c" evidence="10">
    <location>
        <begin position="7"/>
        <end position="113"/>
    </location>
</feature>